<dbReference type="Gene3D" id="1.25.40.10">
    <property type="entry name" value="Tetratricopeptide repeat domain"/>
    <property type="match status" value="2"/>
</dbReference>
<dbReference type="PANTHER" id="PTHR45586">
    <property type="entry name" value="TPR REPEAT-CONTAINING PROTEIN PA4667"/>
    <property type="match status" value="1"/>
</dbReference>
<reference evidence="4 5" key="1">
    <citation type="journal article" date="2014" name="Antonie Van Leeuwenhoek">
        <title>Fictibacillus enclensis sp. nov., isolated from marine sediment.</title>
        <authorList>
            <person name="Dastager S.G."/>
            <person name="Mawlankar R."/>
            <person name="Srinivasan K."/>
            <person name="Tang S.K."/>
            <person name="Lee J.C."/>
            <person name="Ramana V.V."/>
            <person name="Shouche Y.S."/>
        </authorList>
    </citation>
    <scope>NUCLEOTIDE SEQUENCE [LARGE SCALE GENOMIC DNA]</scope>
    <source>
        <strain evidence="4 5">NIO-1003</strain>
    </source>
</reference>
<dbReference type="OrthoDB" id="2080803at2"/>
<proteinExistence type="predicted"/>
<organism evidence="4 5">
    <name type="scientific">Fictibacillus enclensis</name>
    <dbReference type="NCBI Taxonomy" id="1017270"/>
    <lineage>
        <taxon>Bacteria</taxon>
        <taxon>Bacillati</taxon>
        <taxon>Bacillota</taxon>
        <taxon>Bacilli</taxon>
        <taxon>Bacillales</taxon>
        <taxon>Fictibacillaceae</taxon>
        <taxon>Fictibacillus</taxon>
    </lineage>
</organism>
<evidence type="ECO:0000256" key="3">
    <source>
        <dbReference type="PROSITE-ProRule" id="PRU00339"/>
    </source>
</evidence>
<dbReference type="EMBL" id="LNQN01000001">
    <property type="protein sequence ID" value="KSU85574.1"/>
    <property type="molecule type" value="Genomic_DNA"/>
</dbReference>
<dbReference type="Pfam" id="PF13181">
    <property type="entry name" value="TPR_8"/>
    <property type="match status" value="2"/>
</dbReference>
<evidence type="ECO:0000256" key="2">
    <source>
        <dbReference type="ARBA" id="ARBA00022803"/>
    </source>
</evidence>
<evidence type="ECO:0000313" key="5">
    <source>
        <dbReference type="Proteomes" id="UP000054099"/>
    </source>
</evidence>
<dbReference type="SUPFAM" id="SSF48452">
    <property type="entry name" value="TPR-like"/>
    <property type="match status" value="2"/>
</dbReference>
<dbReference type="Pfam" id="PF13432">
    <property type="entry name" value="TPR_16"/>
    <property type="match status" value="1"/>
</dbReference>
<name>A0A0V8JEN0_9BACL</name>
<dbReference type="PANTHER" id="PTHR45586:SF15">
    <property type="entry name" value="TPR REPEAT-CONTAINING PROTEIN YPIA"/>
    <property type="match status" value="1"/>
</dbReference>
<dbReference type="InterPro" id="IPR019734">
    <property type="entry name" value="TPR_rpt"/>
</dbReference>
<keyword evidence="2 3" id="KW-0802">TPR repeat</keyword>
<evidence type="ECO:0000256" key="1">
    <source>
        <dbReference type="ARBA" id="ARBA00022737"/>
    </source>
</evidence>
<dbReference type="PROSITE" id="PS50005">
    <property type="entry name" value="TPR"/>
    <property type="match status" value="1"/>
</dbReference>
<dbReference type="AlphaFoldDB" id="A0A0V8JEN0"/>
<evidence type="ECO:0000313" key="4">
    <source>
        <dbReference type="EMBL" id="KSU85574.1"/>
    </source>
</evidence>
<keyword evidence="5" id="KW-1185">Reference proteome</keyword>
<keyword evidence="1" id="KW-0677">Repeat</keyword>
<dbReference type="Proteomes" id="UP000054099">
    <property type="component" value="Unassembled WGS sequence"/>
</dbReference>
<accession>A0A0V8JEN0</accession>
<dbReference type="InterPro" id="IPR011990">
    <property type="entry name" value="TPR-like_helical_dom_sf"/>
</dbReference>
<protein>
    <submittedName>
        <fullName evidence="4">Uncharacterized protein</fullName>
    </submittedName>
</protein>
<sequence>MEKLQEAITLVEMGHVQEGIQLVEVLRKEADHQTLYDIARLYENWGHLDEALKIVTQLRALYPEEGDLTIFAAELLIEMEKEDEALEILGQISAYDESYVQSLLLQADLYFMQGLHEVAEQKLLKARKSNPEEPVLAYALGELYLQRGDFLKAAAFFKEAEPIANTLPEGDLYLRLAESLSRGGKFEEALEYYKKGLEIKKELHSLFGYGLTAFKTGEFKTAITALTELKDLDPDFTTLYPLLSSAYEEEGALDEALEAVREGIAKDEFNEDLKVRAAKLLYRMGNQEEGERFARDVIALNPSNADAVLHLSSQLKKEERFDDIIELLTHVKEQGDETPEMAWDLAYAYKEAEEFEAARGQYESAYPNFKNHEVFLEEYGMFLIEEGEPEKASTVLKHALSLNPNLYHLEETISRLEEF</sequence>
<dbReference type="SMART" id="SM00028">
    <property type="entry name" value="TPR"/>
    <property type="match status" value="9"/>
</dbReference>
<dbReference type="RefSeq" id="WP_061970644.1">
    <property type="nucleotide sequence ID" value="NZ_FMAV01000001.1"/>
</dbReference>
<dbReference type="Pfam" id="PF25058">
    <property type="entry name" value="ARM_TT21"/>
    <property type="match status" value="1"/>
</dbReference>
<gene>
    <name evidence="4" type="ORF">AS030_08780</name>
</gene>
<comment type="caution">
    <text evidence="4">The sequence shown here is derived from an EMBL/GenBank/DDBJ whole genome shotgun (WGS) entry which is preliminary data.</text>
</comment>
<feature type="repeat" description="TPR" evidence="3">
    <location>
        <begin position="170"/>
        <end position="203"/>
    </location>
</feature>
<dbReference type="InterPro" id="IPR051012">
    <property type="entry name" value="CellSynth/LPSAsmb/PSIAsmb"/>
</dbReference>